<reference evidence="2 3" key="1">
    <citation type="submission" date="2019-07" db="EMBL/GenBank/DDBJ databases">
        <title>Whole genome shotgun sequence of Deinococcus cellulosilyticus NBRC 106333.</title>
        <authorList>
            <person name="Hosoyama A."/>
            <person name="Uohara A."/>
            <person name="Ohji S."/>
            <person name="Ichikawa N."/>
        </authorList>
    </citation>
    <scope>NUCLEOTIDE SEQUENCE [LARGE SCALE GENOMIC DNA]</scope>
    <source>
        <strain evidence="2 3">NBRC 106333</strain>
    </source>
</reference>
<name>A0A511N6K3_DEIC1</name>
<feature type="compositionally biased region" description="Low complexity" evidence="1">
    <location>
        <begin position="75"/>
        <end position="86"/>
    </location>
</feature>
<dbReference type="RefSeq" id="WP_146887615.1">
    <property type="nucleotide sequence ID" value="NZ_BJXB01000021.1"/>
</dbReference>
<dbReference type="EMBL" id="BJXB01000021">
    <property type="protein sequence ID" value="GEM48502.1"/>
    <property type="molecule type" value="Genomic_DNA"/>
</dbReference>
<dbReference type="AlphaFoldDB" id="A0A511N6K3"/>
<gene>
    <name evidence="2" type="ORF">DC3_41370</name>
</gene>
<evidence type="ECO:0000256" key="1">
    <source>
        <dbReference type="SAM" id="MobiDB-lite"/>
    </source>
</evidence>
<evidence type="ECO:0000313" key="3">
    <source>
        <dbReference type="Proteomes" id="UP000321306"/>
    </source>
</evidence>
<protein>
    <submittedName>
        <fullName evidence="2">Uncharacterized protein</fullName>
    </submittedName>
</protein>
<organism evidence="2 3">
    <name type="scientific">Deinococcus cellulosilyticus (strain DSM 18568 / NBRC 106333 / KACC 11606 / 5516J-15)</name>
    <dbReference type="NCBI Taxonomy" id="1223518"/>
    <lineage>
        <taxon>Bacteria</taxon>
        <taxon>Thermotogati</taxon>
        <taxon>Deinococcota</taxon>
        <taxon>Deinococci</taxon>
        <taxon>Deinococcales</taxon>
        <taxon>Deinococcaceae</taxon>
        <taxon>Deinococcus</taxon>
    </lineage>
</organism>
<dbReference type="Proteomes" id="UP000321306">
    <property type="component" value="Unassembled WGS sequence"/>
</dbReference>
<comment type="caution">
    <text evidence="2">The sequence shown here is derived from an EMBL/GenBank/DDBJ whole genome shotgun (WGS) entry which is preliminary data.</text>
</comment>
<accession>A0A511N6K3</accession>
<dbReference type="OrthoDB" id="9842472at2"/>
<feature type="region of interest" description="Disordered" evidence="1">
    <location>
        <begin position="67"/>
        <end position="86"/>
    </location>
</feature>
<sequence length="108" mass="12554">MTAVNQLTLKYLDEQNIFTQDNRFNIDIQATQEKFQELVARKIEEKKGLSANSVKFACYFRGDQGGEDRFKQDQGQDVGQQGSQVSQDELRQIMDEVKEEKQFWVVAE</sequence>
<keyword evidence="3" id="KW-1185">Reference proteome</keyword>
<proteinExistence type="predicted"/>
<evidence type="ECO:0000313" key="2">
    <source>
        <dbReference type="EMBL" id="GEM48502.1"/>
    </source>
</evidence>